<evidence type="ECO:0000313" key="5">
    <source>
        <dbReference type="Proteomes" id="UP000076563"/>
    </source>
</evidence>
<dbReference type="PANTHER" id="PTHR43479:SF11">
    <property type="entry name" value="ACREF_ENVCD OPERON REPRESSOR-RELATED"/>
    <property type="match status" value="1"/>
</dbReference>
<gene>
    <name evidence="4" type="ORF">AV654_13905</name>
</gene>
<name>A0A163YQY9_9BACL</name>
<dbReference type="PROSITE" id="PS50977">
    <property type="entry name" value="HTH_TETR_2"/>
    <property type="match status" value="1"/>
</dbReference>
<dbReference type="Pfam" id="PF21303">
    <property type="entry name" value="TetR_C_39"/>
    <property type="match status" value="1"/>
</dbReference>
<dbReference type="InterPro" id="IPR001647">
    <property type="entry name" value="HTH_TetR"/>
</dbReference>
<dbReference type="InterPro" id="IPR049149">
    <property type="entry name" value="TetR/AcrR_C"/>
</dbReference>
<keyword evidence="1 2" id="KW-0238">DNA-binding</keyword>
<accession>A0A163YQY9</accession>
<dbReference type="eggNOG" id="COG1309">
    <property type="taxonomic scope" value="Bacteria"/>
</dbReference>
<reference evidence="5" key="1">
    <citation type="submission" date="2016-01" db="EMBL/GenBank/DDBJ databases">
        <title>Draft genome of Chromobacterium sp. F49.</title>
        <authorList>
            <person name="Hong K.W."/>
        </authorList>
    </citation>
    <scope>NUCLEOTIDE SEQUENCE [LARGE SCALE GENOMIC DNA]</scope>
    <source>
        <strain evidence="5">M63</strain>
    </source>
</reference>
<evidence type="ECO:0000256" key="1">
    <source>
        <dbReference type="ARBA" id="ARBA00023125"/>
    </source>
</evidence>
<proteinExistence type="predicted"/>
<dbReference type="OrthoDB" id="9814200at2"/>
<comment type="caution">
    <text evidence="4">The sequence shown here is derived from an EMBL/GenBank/DDBJ whole genome shotgun (WGS) entry which is preliminary data.</text>
</comment>
<feature type="DNA-binding region" description="H-T-H motif" evidence="2">
    <location>
        <begin position="32"/>
        <end position="51"/>
    </location>
</feature>
<evidence type="ECO:0000313" key="4">
    <source>
        <dbReference type="EMBL" id="KZE80083.1"/>
    </source>
</evidence>
<dbReference type="InterPro" id="IPR009057">
    <property type="entry name" value="Homeodomain-like_sf"/>
</dbReference>
<organism evidence="4 5">
    <name type="scientific">Paenibacillus elgii</name>
    <dbReference type="NCBI Taxonomy" id="189691"/>
    <lineage>
        <taxon>Bacteria</taxon>
        <taxon>Bacillati</taxon>
        <taxon>Bacillota</taxon>
        <taxon>Bacilli</taxon>
        <taxon>Bacillales</taxon>
        <taxon>Paenibacillaceae</taxon>
        <taxon>Paenibacillus</taxon>
    </lineage>
</organism>
<protein>
    <submittedName>
        <fullName evidence="4">TetR family transcriptional regulator</fullName>
    </submittedName>
</protein>
<dbReference type="Gene3D" id="1.10.357.10">
    <property type="entry name" value="Tetracycline Repressor, domain 2"/>
    <property type="match status" value="1"/>
</dbReference>
<keyword evidence="5" id="KW-1185">Reference proteome</keyword>
<dbReference type="RefSeq" id="WP_063180586.1">
    <property type="nucleotide sequence ID" value="NZ_LQRA01000049.1"/>
</dbReference>
<evidence type="ECO:0000256" key="2">
    <source>
        <dbReference type="PROSITE-ProRule" id="PRU00335"/>
    </source>
</evidence>
<dbReference type="STRING" id="1007103.GCA_000213315_05695"/>
<dbReference type="PRINTS" id="PR00455">
    <property type="entry name" value="HTHTETR"/>
</dbReference>
<dbReference type="InterPro" id="IPR050624">
    <property type="entry name" value="HTH-type_Tx_Regulator"/>
</dbReference>
<dbReference type="InterPro" id="IPR023772">
    <property type="entry name" value="DNA-bd_HTH_TetR-type_CS"/>
</dbReference>
<evidence type="ECO:0000259" key="3">
    <source>
        <dbReference type="PROSITE" id="PS50977"/>
    </source>
</evidence>
<dbReference type="EMBL" id="LQRA01000049">
    <property type="protein sequence ID" value="KZE80083.1"/>
    <property type="molecule type" value="Genomic_DNA"/>
</dbReference>
<dbReference type="Proteomes" id="UP000076563">
    <property type="component" value="Unassembled WGS sequence"/>
</dbReference>
<dbReference type="GO" id="GO:0003677">
    <property type="term" value="F:DNA binding"/>
    <property type="evidence" value="ECO:0007669"/>
    <property type="project" value="UniProtKB-UniRule"/>
</dbReference>
<feature type="domain" description="HTH tetR-type" evidence="3">
    <location>
        <begin position="9"/>
        <end position="69"/>
    </location>
</feature>
<dbReference type="SUPFAM" id="SSF46689">
    <property type="entry name" value="Homeodomain-like"/>
    <property type="match status" value="1"/>
</dbReference>
<dbReference type="PANTHER" id="PTHR43479">
    <property type="entry name" value="ACREF/ENVCD OPERON REPRESSOR-RELATED"/>
    <property type="match status" value="1"/>
</dbReference>
<dbReference type="PROSITE" id="PS01081">
    <property type="entry name" value="HTH_TETR_1"/>
    <property type="match status" value="1"/>
</dbReference>
<dbReference type="AlphaFoldDB" id="A0A163YQY9"/>
<sequence length="215" mass="24670">MPRIAKDPQERRKEILDAAEELFSQKGYEHTSTIDIVKKMKVAQGTLYYYFESKEALADALVDRQLGYIYGLFSRVAYAPSLSAYHKIAWVMVFELDDPYGHNEMFSYLHHPNNAVLRRKADVQMICRFTSLIADIITQGNEEQLFSVSNPTLIAEFFLTSFHQWINPSLFDWTKEERIVRITAIQPVLEGLFGVAPGTFELALLREKAAAVRLS</sequence>
<dbReference type="Pfam" id="PF00440">
    <property type="entry name" value="TetR_N"/>
    <property type="match status" value="1"/>
</dbReference>